<dbReference type="CDD" id="cd02227">
    <property type="entry name" value="cupin_TM1112-like"/>
    <property type="match status" value="1"/>
</dbReference>
<keyword evidence="3" id="KW-1185">Reference proteome</keyword>
<dbReference type="InterPro" id="IPR008579">
    <property type="entry name" value="UGlyAH_Cupin_dom"/>
</dbReference>
<dbReference type="Proteomes" id="UP000183982">
    <property type="component" value="Unassembled WGS sequence"/>
</dbReference>
<name>A0A1M6S0D0_9RHOB</name>
<reference evidence="3" key="1">
    <citation type="submission" date="2016-11" db="EMBL/GenBank/DDBJ databases">
        <authorList>
            <person name="Varghese N."/>
            <person name="Submissions S."/>
        </authorList>
    </citation>
    <scope>NUCLEOTIDE SEQUENCE [LARGE SCALE GENOMIC DNA]</scope>
    <source>
        <strain evidence="3">DSM 100564</strain>
    </source>
</reference>
<evidence type="ECO:0000259" key="1">
    <source>
        <dbReference type="Pfam" id="PF05899"/>
    </source>
</evidence>
<dbReference type="EMBL" id="FQZQ01000027">
    <property type="protein sequence ID" value="SHK38048.1"/>
    <property type="molecule type" value="Genomic_DNA"/>
</dbReference>
<dbReference type="PANTHER" id="PTHR40943:SF1">
    <property type="entry name" value="CYTOPLASMIC PROTEIN"/>
    <property type="match status" value="1"/>
</dbReference>
<evidence type="ECO:0000313" key="2">
    <source>
        <dbReference type="EMBL" id="SHK38048.1"/>
    </source>
</evidence>
<evidence type="ECO:0000313" key="3">
    <source>
        <dbReference type="Proteomes" id="UP000183982"/>
    </source>
</evidence>
<dbReference type="SUPFAM" id="SSF51182">
    <property type="entry name" value="RmlC-like cupins"/>
    <property type="match status" value="2"/>
</dbReference>
<accession>A0A1M6S0D0</accession>
<sequence length="251" mass="27712">MTMEKRVIRLERNGPSATGMPEMECDPAGFQSPLPTQHLHVYYDDPEAGFSVGVWDTSTMQEAFGPYPGDEFIWVLDGEFKMLDGSGDAVVCPPNSCVSFRNAAPVSWLQEGYLKKFYITYMDPKAETPKIDSADGAIQVLDPNATLAVMDNTDPFVIEGDAPVQKNHTNFTNDAGNFFTGTWESGPMVSKMLPFPTHEFVRMLTGEVTITEGDGTAQTFIGGDCFFVPKGTVCSWEIKDHVKKHYAILDV</sequence>
<feature type="domain" description="(S)-ureidoglycine aminohydrolase cupin" evidence="1">
    <location>
        <begin position="175"/>
        <end position="246"/>
    </location>
</feature>
<dbReference type="Pfam" id="PF05899">
    <property type="entry name" value="Cupin_3"/>
    <property type="match status" value="1"/>
</dbReference>
<proteinExistence type="predicted"/>
<dbReference type="RefSeq" id="WP_073256136.1">
    <property type="nucleotide sequence ID" value="NZ_FQZQ01000027.1"/>
</dbReference>
<dbReference type="Gene3D" id="2.60.120.10">
    <property type="entry name" value="Jelly Rolls"/>
    <property type="match status" value="2"/>
</dbReference>
<dbReference type="InterPro" id="IPR011051">
    <property type="entry name" value="RmlC_Cupin_sf"/>
</dbReference>
<protein>
    <recommendedName>
        <fullName evidence="1">(S)-ureidoglycine aminohydrolase cupin domain-containing protein</fullName>
    </recommendedName>
</protein>
<gene>
    <name evidence="2" type="ORF">SAMN05444000_12714</name>
</gene>
<dbReference type="InterPro" id="IPR014710">
    <property type="entry name" value="RmlC-like_jellyroll"/>
</dbReference>
<organism evidence="2 3">
    <name type="scientific">Shimia gijangensis</name>
    <dbReference type="NCBI Taxonomy" id="1470563"/>
    <lineage>
        <taxon>Bacteria</taxon>
        <taxon>Pseudomonadati</taxon>
        <taxon>Pseudomonadota</taxon>
        <taxon>Alphaproteobacteria</taxon>
        <taxon>Rhodobacterales</taxon>
        <taxon>Roseobacteraceae</taxon>
    </lineage>
</organism>
<dbReference type="AlphaFoldDB" id="A0A1M6S0D0"/>
<dbReference type="PANTHER" id="PTHR40943">
    <property type="entry name" value="CYTOPLASMIC PROTEIN-RELATED"/>
    <property type="match status" value="1"/>
</dbReference>
<dbReference type="OrthoDB" id="9799053at2"/>
<dbReference type="STRING" id="1470563.SAMN05444000_12714"/>